<dbReference type="Proteomes" id="UP000187455">
    <property type="component" value="Unassembled WGS sequence"/>
</dbReference>
<evidence type="ECO:0000256" key="1">
    <source>
        <dbReference type="SAM" id="MobiDB-lite"/>
    </source>
</evidence>
<comment type="caution">
    <text evidence="2">The sequence shown here is derived from an EMBL/GenBank/DDBJ whole genome shotgun (WGS) entry which is preliminary data.</text>
</comment>
<organism evidence="2 3">
    <name type="scientific">Smittium mucronatum</name>
    <dbReference type="NCBI Taxonomy" id="133383"/>
    <lineage>
        <taxon>Eukaryota</taxon>
        <taxon>Fungi</taxon>
        <taxon>Fungi incertae sedis</taxon>
        <taxon>Zoopagomycota</taxon>
        <taxon>Kickxellomycotina</taxon>
        <taxon>Harpellomycetes</taxon>
        <taxon>Harpellales</taxon>
        <taxon>Legeriomycetaceae</taxon>
        <taxon>Smittium</taxon>
    </lineage>
</organism>
<evidence type="ECO:0000313" key="2">
    <source>
        <dbReference type="EMBL" id="OLY78200.1"/>
    </source>
</evidence>
<proteinExistence type="predicted"/>
<keyword evidence="3" id="KW-1185">Reference proteome</keyword>
<feature type="non-terminal residue" evidence="2">
    <location>
        <position position="38"/>
    </location>
</feature>
<sequence>MDMISGSEKGRQSRAPAARISGAHSVILLPEGIIEKKS</sequence>
<accession>A0A1R0GMT7</accession>
<dbReference type="EMBL" id="LSSL01007004">
    <property type="protein sequence ID" value="OLY78200.1"/>
    <property type="molecule type" value="Genomic_DNA"/>
</dbReference>
<evidence type="ECO:0000313" key="3">
    <source>
        <dbReference type="Proteomes" id="UP000187455"/>
    </source>
</evidence>
<name>A0A1R0GMT7_9FUNG</name>
<protein>
    <submittedName>
        <fullName evidence="2">Uncharacterized protein</fullName>
    </submittedName>
</protein>
<feature type="region of interest" description="Disordered" evidence="1">
    <location>
        <begin position="1"/>
        <end position="21"/>
    </location>
</feature>
<gene>
    <name evidence="2" type="ORF">AYI68_g7755</name>
</gene>
<dbReference type="AlphaFoldDB" id="A0A1R0GMT7"/>
<reference evidence="2 3" key="1">
    <citation type="journal article" date="2016" name="Mol. Biol. Evol.">
        <title>Genome-Wide Survey of Gut Fungi (Harpellales) Reveals the First Horizontally Transferred Ubiquitin Gene from a Mosquito Host.</title>
        <authorList>
            <person name="Wang Y."/>
            <person name="White M.M."/>
            <person name="Kvist S."/>
            <person name="Moncalvo J.M."/>
        </authorList>
    </citation>
    <scope>NUCLEOTIDE SEQUENCE [LARGE SCALE GENOMIC DNA]</scope>
    <source>
        <strain evidence="2 3">ALG-7-W6</strain>
    </source>
</reference>